<dbReference type="InterPro" id="IPR001867">
    <property type="entry name" value="OmpR/PhoB-type_DNA-bd"/>
</dbReference>
<dbReference type="InterPro" id="IPR016032">
    <property type="entry name" value="Sig_transdc_resp-reg_C-effctor"/>
</dbReference>
<feature type="domain" description="OmpR/PhoB-type" evidence="4">
    <location>
        <begin position="7"/>
        <end position="107"/>
    </location>
</feature>
<keyword evidence="3" id="KW-0812">Transmembrane</keyword>
<dbReference type="GO" id="GO:0000160">
    <property type="term" value="P:phosphorelay signal transduction system"/>
    <property type="evidence" value="ECO:0007669"/>
    <property type="project" value="InterPro"/>
</dbReference>
<dbReference type="eggNOG" id="COG5616">
    <property type="taxonomic scope" value="Bacteria"/>
</dbReference>
<proteinExistence type="predicted"/>
<dbReference type="InterPro" id="IPR036388">
    <property type="entry name" value="WH-like_DNA-bd_sf"/>
</dbReference>
<dbReference type="KEGG" id="sus:Acid_7089"/>
<evidence type="ECO:0000256" key="1">
    <source>
        <dbReference type="ARBA" id="ARBA00023125"/>
    </source>
</evidence>
<dbReference type="STRING" id="234267.Acid_7089"/>
<dbReference type="SUPFAM" id="SSF46894">
    <property type="entry name" value="C-terminal effector domain of the bipartite response regulators"/>
    <property type="match status" value="1"/>
</dbReference>
<gene>
    <name evidence="5" type="ordered locus">Acid_7089</name>
</gene>
<dbReference type="SMART" id="SM00862">
    <property type="entry name" value="Trans_reg_C"/>
    <property type="match status" value="1"/>
</dbReference>
<dbReference type="EMBL" id="CP000473">
    <property type="protein sequence ID" value="ABJ88002.1"/>
    <property type="molecule type" value="Genomic_DNA"/>
</dbReference>
<dbReference type="Gene3D" id="1.10.10.10">
    <property type="entry name" value="Winged helix-like DNA-binding domain superfamily/Winged helix DNA-binding domain"/>
    <property type="match status" value="1"/>
</dbReference>
<keyword evidence="1 2" id="KW-0238">DNA-binding</keyword>
<dbReference type="GO" id="GO:0006355">
    <property type="term" value="P:regulation of DNA-templated transcription"/>
    <property type="evidence" value="ECO:0007669"/>
    <property type="project" value="InterPro"/>
</dbReference>
<dbReference type="PROSITE" id="PS51755">
    <property type="entry name" value="OMPR_PHOB"/>
    <property type="match status" value="1"/>
</dbReference>
<dbReference type="InParanoid" id="Q01QR8"/>
<feature type="transmembrane region" description="Helical" evidence="3">
    <location>
        <begin position="126"/>
        <end position="144"/>
    </location>
</feature>
<dbReference type="Pfam" id="PF00486">
    <property type="entry name" value="Trans_reg_C"/>
    <property type="match status" value="1"/>
</dbReference>
<organism evidence="5">
    <name type="scientific">Solibacter usitatus (strain Ellin6076)</name>
    <dbReference type="NCBI Taxonomy" id="234267"/>
    <lineage>
        <taxon>Bacteria</taxon>
        <taxon>Pseudomonadati</taxon>
        <taxon>Acidobacteriota</taxon>
        <taxon>Terriglobia</taxon>
        <taxon>Bryobacterales</taxon>
        <taxon>Solibacteraceae</taxon>
        <taxon>Candidatus Solibacter</taxon>
    </lineage>
</organism>
<evidence type="ECO:0000256" key="3">
    <source>
        <dbReference type="SAM" id="Phobius"/>
    </source>
</evidence>
<dbReference type="AlphaFoldDB" id="Q01QR8"/>
<evidence type="ECO:0000259" key="4">
    <source>
        <dbReference type="PROSITE" id="PS51755"/>
    </source>
</evidence>
<evidence type="ECO:0000256" key="2">
    <source>
        <dbReference type="PROSITE-ProRule" id="PRU01091"/>
    </source>
</evidence>
<dbReference type="OrthoDB" id="4473689at2"/>
<accession>Q01QR8</accession>
<dbReference type="eggNOG" id="COG3710">
    <property type="taxonomic scope" value="Bacteria"/>
</dbReference>
<protein>
    <submittedName>
        <fullName evidence="5">Transcriptional regulator, CadC</fullName>
    </submittedName>
</protein>
<keyword evidence="3" id="KW-1133">Transmembrane helix</keyword>
<dbReference type="CDD" id="cd00383">
    <property type="entry name" value="trans_reg_C"/>
    <property type="match status" value="1"/>
</dbReference>
<dbReference type="GO" id="GO:0003677">
    <property type="term" value="F:DNA binding"/>
    <property type="evidence" value="ECO:0007669"/>
    <property type="project" value="UniProtKB-UniRule"/>
</dbReference>
<dbReference type="HOGENOM" id="CLU_1007973_0_0_0"/>
<evidence type="ECO:0000313" key="5">
    <source>
        <dbReference type="EMBL" id="ABJ88002.1"/>
    </source>
</evidence>
<name>Q01QR8_SOLUE</name>
<reference evidence="5" key="1">
    <citation type="submission" date="2006-10" db="EMBL/GenBank/DDBJ databases">
        <title>Complete sequence of Solibacter usitatus Ellin6076.</title>
        <authorList>
            <consortium name="US DOE Joint Genome Institute"/>
            <person name="Copeland A."/>
            <person name="Lucas S."/>
            <person name="Lapidus A."/>
            <person name="Barry K."/>
            <person name="Detter J.C."/>
            <person name="Glavina del Rio T."/>
            <person name="Hammon N."/>
            <person name="Israni S."/>
            <person name="Dalin E."/>
            <person name="Tice H."/>
            <person name="Pitluck S."/>
            <person name="Thompson L.S."/>
            <person name="Brettin T."/>
            <person name="Bruce D."/>
            <person name="Han C."/>
            <person name="Tapia R."/>
            <person name="Gilna P."/>
            <person name="Schmutz J."/>
            <person name="Larimer F."/>
            <person name="Land M."/>
            <person name="Hauser L."/>
            <person name="Kyrpides N."/>
            <person name="Mikhailova N."/>
            <person name="Janssen P.H."/>
            <person name="Kuske C.R."/>
            <person name="Richardson P."/>
        </authorList>
    </citation>
    <scope>NUCLEOTIDE SEQUENCE</scope>
    <source>
        <strain evidence="5">Ellin6076</strain>
    </source>
</reference>
<feature type="DNA-binding region" description="OmpR/PhoB-type" evidence="2">
    <location>
        <begin position="7"/>
        <end position="107"/>
    </location>
</feature>
<sequence length="276" mass="30060">MAAPQENGRIRFGAFDFDPLTRQLRREGTPVRLQPQPAQVLGLLLASPGEIVTRDTLRTALWGTQTVVDFDRGLNFCVAQIRLALGDSSDSPRYIKTLPKRGYQFIAPVASPPAAAPPNAKPRRSLIALACAIPLLVVAIFLILRNSAPPAPRRVAVARFENQTGDPSLDRVADALTDAVIVELASAGEHRLDIIGNAAILRQPRPQHDLLAIHAALHVDYILLGSLQRNPNGLQAFIQFITLPGQNHIKVARLPADSPELPQRIVKTILTVFPKP</sequence>
<keyword evidence="3" id="KW-0472">Membrane</keyword>